<name>A0ABU6HIT7_9RHOB</name>
<dbReference type="InterPro" id="IPR007379">
    <property type="entry name" value="Tim44-like_dom"/>
</dbReference>
<sequence length="219" mass="24136">MPSPILQLLVLAGIAIFLILRLKSVLGTRDGFEKPPVPRPLEQPETRRDFEVIEGGPDRDIVDHVPSDSPSADALARMKRVEPSFGVSEFLSGARGAYEMILMAFDKGDLAAIKPFLDEDVYESFAEVVEAREAQGLTIESQFVGVRELELVNATFDEATGAAEITVRYVGEMTAVVRDRSGEIVEGSPTQVKRQKDIWTYGRHMGSDDPNWQLVATGE</sequence>
<dbReference type="Pfam" id="PF04280">
    <property type="entry name" value="Tim44"/>
    <property type="match status" value="1"/>
</dbReference>
<dbReference type="Proteomes" id="UP001348149">
    <property type="component" value="Unassembled WGS sequence"/>
</dbReference>
<gene>
    <name evidence="6" type="ORF">VK792_08655</name>
</gene>
<protein>
    <submittedName>
        <fullName evidence="6">Tim44/TimA family putative adaptor protein</fullName>
    </submittedName>
</protein>
<comment type="similarity">
    <text evidence="2">Belongs to the Tim44 family.</text>
</comment>
<comment type="subcellular location">
    <subcellularLocation>
        <location evidence="1">Membrane</location>
    </subcellularLocation>
</comment>
<evidence type="ECO:0000256" key="4">
    <source>
        <dbReference type="ARBA" id="ARBA00023136"/>
    </source>
</evidence>
<keyword evidence="7" id="KW-1185">Reference proteome</keyword>
<evidence type="ECO:0000256" key="2">
    <source>
        <dbReference type="ARBA" id="ARBA00009597"/>
    </source>
</evidence>
<dbReference type="PIRSF" id="PIRSF031890">
    <property type="entry name" value="UCP031890_transporter_Tim44"/>
    <property type="match status" value="1"/>
</dbReference>
<organism evidence="6 7">
    <name type="scientific">Mesobacterium hydrothermale</name>
    <dbReference type="NCBI Taxonomy" id="3111907"/>
    <lineage>
        <taxon>Bacteria</taxon>
        <taxon>Pseudomonadati</taxon>
        <taxon>Pseudomonadota</taxon>
        <taxon>Alphaproteobacteria</taxon>
        <taxon>Rhodobacterales</taxon>
        <taxon>Roseobacteraceae</taxon>
        <taxon>Mesobacterium</taxon>
    </lineage>
</organism>
<keyword evidence="3" id="KW-0809">Transit peptide</keyword>
<comment type="caution">
    <text evidence="6">The sequence shown here is derived from an EMBL/GenBank/DDBJ whole genome shotgun (WGS) entry which is preliminary data.</text>
</comment>
<reference evidence="6 7" key="1">
    <citation type="submission" date="2024-01" db="EMBL/GenBank/DDBJ databases">
        <title>Mesobacterium rodlantinim sp. nov., isolated from shallow sea hydrothermal systems off Kueishantao Island.</title>
        <authorList>
            <person name="Su Z."/>
            <person name="Tang K."/>
        </authorList>
    </citation>
    <scope>NUCLEOTIDE SEQUENCE [LARGE SCALE GENOMIC DNA]</scope>
    <source>
        <strain evidence="6 7">TK19101</strain>
    </source>
</reference>
<dbReference type="EMBL" id="JAYLLH010000009">
    <property type="protein sequence ID" value="MEC3861353.1"/>
    <property type="molecule type" value="Genomic_DNA"/>
</dbReference>
<dbReference type="InterPro" id="IPR039544">
    <property type="entry name" value="Tim44-like"/>
</dbReference>
<dbReference type="Gene3D" id="3.10.450.240">
    <property type="match status" value="1"/>
</dbReference>
<evidence type="ECO:0000259" key="5">
    <source>
        <dbReference type="SMART" id="SM00978"/>
    </source>
</evidence>
<feature type="domain" description="Tim44-like" evidence="5">
    <location>
        <begin position="71"/>
        <end position="219"/>
    </location>
</feature>
<dbReference type="SMART" id="SM00978">
    <property type="entry name" value="Tim44"/>
    <property type="match status" value="1"/>
</dbReference>
<evidence type="ECO:0000256" key="3">
    <source>
        <dbReference type="ARBA" id="ARBA00022946"/>
    </source>
</evidence>
<evidence type="ECO:0000256" key="1">
    <source>
        <dbReference type="ARBA" id="ARBA00004370"/>
    </source>
</evidence>
<dbReference type="RefSeq" id="WP_326297068.1">
    <property type="nucleotide sequence ID" value="NZ_JAYLLH010000009.1"/>
</dbReference>
<dbReference type="PANTHER" id="PTHR10721">
    <property type="entry name" value="MITOCHONDRIAL IMPORT INNER MEMBRANE TRANSLOCASE SUBUNIT TIM44"/>
    <property type="match status" value="1"/>
</dbReference>
<dbReference type="NCBIfam" id="NF033779">
    <property type="entry name" value="Tim44_TimA_adap"/>
    <property type="match status" value="1"/>
</dbReference>
<dbReference type="PANTHER" id="PTHR10721:SF1">
    <property type="entry name" value="MITOCHONDRIAL IMPORT INNER MEMBRANE TRANSLOCASE SUBUNIT TIM44"/>
    <property type="match status" value="1"/>
</dbReference>
<evidence type="ECO:0000313" key="6">
    <source>
        <dbReference type="EMBL" id="MEC3861353.1"/>
    </source>
</evidence>
<dbReference type="SUPFAM" id="SSF54427">
    <property type="entry name" value="NTF2-like"/>
    <property type="match status" value="1"/>
</dbReference>
<proteinExistence type="inferred from homology"/>
<accession>A0ABU6HIT7</accession>
<dbReference type="InterPro" id="IPR032710">
    <property type="entry name" value="NTF2-like_dom_sf"/>
</dbReference>
<dbReference type="InterPro" id="IPR016985">
    <property type="entry name" value="UCP031890_Tim44-rel"/>
</dbReference>
<keyword evidence="4" id="KW-0472">Membrane</keyword>
<evidence type="ECO:0000313" key="7">
    <source>
        <dbReference type="Proteomes" id="UP001348149"/>
    </source>
</evidence>